<gene>
    <name evidence="2" type="ORF">APZ42_013904</name>
</gene>
<evidence type="ECO:0000256" key="1">
    <source>
        <dbReference type="SAM" id="MobiDB-lite"/>
    </source>
</evidence>
<comment type="caution">
    <text evidence="2">The sequence shown here is derived from an EMBL/GenBank/DDBJ whole genome shotgun (WGS) entry which is preliminary data.</text>
</comment>
<evidence type="ECO:0000313" key="2">
    <source>
        <dbReference type="EMBL" id="KZS19622.1"/>
    </source>
</evidence>
<name>A0A162QEI5_9CRUS</name>
<reference evidence="2 3" key="1">
    <citation type="submission" date="2016-03" db="EMBL/GenBank/DDBJ databases">
        <title>EvidentialGene: Evidence-directed Construction of Genes on Genomes.</title>
        <authorList>
            <person name="Gilbert D.G."/>
            <person name="Choi J.-H."/>
            <person name="Mockaitis K."/>
            <person name="Colbourne J."/>
            <person name="Pfrender M."/>
        </authorList>
    </citation>
    <scope>NUCLEOTIDE SEQUENCE [LARGE SCALE GENOMIC DNA]</scope>
    <source>
        <strain evidence="2 3">Xinb3</strain>
        <tissue evidence="2">Complete organism</tissue>
    </source>
</reference>
<feature type="compositionally biased region" description="Basic and acidic residues" evidence="1">
    <location>
        <begin position="39"/>
        <end position="50"/>
    </location>
</feature>
<organism evidence="2 3">
    <name type="scientific">Daphnia magna</name>
    <dbReference type="NCBI Taxonomy" id="35525"/>
    <lineage>
        <taxon>Eukaryota</taxon>
        <taxon>Metazoa</taxon>
        <taxon>Ecdysozoa</taxon>
        <taxon>Arthropoda</taxon>
        <taxon>Crustacea</taxon>
        <taxon>Branchiopoda</taxon>
        <taxon>Diplostraca</taxon>
        <taxon>Cladocera</taxon>
        <taxon>Anomopoda</taxon>
        <taxon>Daphniidae</taxon>
        <taxon>Daphnia</taxon>
    </lineage>
</organism>
<proteinExistence type="predicted"/>
<accession>A0A162QEI5</accession>
<protein>
    <submittedName>
        <fullName evidence="2">Uncharacterized protein</fullName>
    </submittedName>
</protein>
<sequence>MHACQRAEPTPIIPFAVKFSANTRGDNHLLDGKAGTVKPKQDTSEDKDKQAILFETSI</sequence>
<dbReference type="EMBL" id="LRGB01000341">
    <property type="protein sequence ID" value="KZS19622.1"/>
    <property type="molecule type" value="Genomic_DNA"/>
</dbReference>
<evidence type="ECO:0000313" key="3">
    <source>
        <dbReference type="Proteomes" id="UP000076858"/>
    </source>
</evidence>
<dbReference type="AlphaFoldDB" id="A0A162QEI5"/>
<dbReference type="Proteomes" id="UP000076858">
    <property type="component" value="Unassembled WGS sequence"/>
</dbReference>
<feature type="region of interest" description="Disordered" evidence="1">
    <location>
        <begin position="28"/>
        <end position="58"/>
    </location>
</feature>
<keyword evidence="3" id="KW-1185">Reference proteome</keyword>